<name>A0A1R2C2U6_9CILI</name>
<dbReference type="EMBL" id="MPUH01000307">
    <property type="protein sequence ID" value="OMJ83364.1"/>
    <property type="molecule type" value="Genomic_DNA"/>
</dbReference>
<reference evidence="1 2" key="1">
    <citation type="submission" date="2016-11" db="EMBL/GenBank/DDBJ databases">
        <title>The macronuclear genome of Stentor coeruleus: a giant cell with tiny introns.</title>
        <authorList>
            <person name="Slabodnick M."/>
            <person name="Ruby J.G."/>
            <person name="Reiff S.B."/>
            <person name="Swart E.C."/>
            <person name="Gosai S."/>
            <person name="Prabakaran S."/>
            <person name="Witkowska E."/>
            <person name="Larue G.E."/>
            <person name="Fisher S."/>
            <person name="Freeman R.M."/>
            <person name="Gunawardena J."/>
            <person name="Chu W."/>
            <person name="Stover N.A."/>
            <person name="Gregory B.D."/>
            <person name="Nowacki M."/>
            <person name="Derisi J."/>
            <person name="Roy S.W."/>
            <person name="Marshall W.F."/>
            <person name="Sood P."/>
        </authorList>
    </citation>
    <scope>NUCLEOTIDE SEQUENCE [LARGE SCALE GENOMIC DNA]</scope>
    <source>
        <strain evidence="1">WM001</strain>
    </source>
</reference>
<organism evidence="1 2">
    <name type="scientific">Stentor coeruleus</name>
    <dbReference type="NCBI Taxonomy" id="5963"/>
    <lineage>
        <taxon>Eukaryota</taxon>
        <taxon>Sar</taxon>
        <taxon>Alveolata</taxon>
        <taxon>Ciliophora</taxon>
        <taxon>Postciliodesmatophora</taxon>
        <taxon>Heterotrichea</taxon>
        <taxon>Heterotrichida</taxon>
        <taxon>Stentoridae</taxon>
        <taxon>Stentor</taxon>
    </lineage>
</organism>
<evidence type="ECO:0000313" key="1">
    <source>
        <dbReference type="EMBL" id="OMJ83364.1"/>
    </source>
</evidence>
<dbReference type="AlphaFoldDB" id="A0A1R2C2U6"/>
<comment type="caution">
    <text evidence="1">The sequence shown here is derived from an EMBL/GenBank/DDBJ whole genome shotgun (WGS) entry which is preliminary data.</text>
</comment>
<proteinExistence type="predicted"/>
<gene>
    <name evidence="1" type="ORF">SteCoe_15768</name>
</gene>
<keyword evidence="2" id="KW-1185">Reference proteome</keyword>
<protein>
    <submittedName>
        <fullName evidence="1">Uncharacterized protein</fullName>
    </submittedName>
</protein>
<evidence type="ECO:0000313" key="2">
    <source>
        <dbReference type="Proteomes" id="UP000187209"/>
    </source>
</evidence>
<dbReference type="Proteomes" id="UP000187209">
    <property type="component" value="Unassembled WGS sequence"/>
</dbReference>
<sequence length="268" mass="31455">MQDTLFSIETAHIPTEILINIPSSWDISLNLSSENYQNSIDFDKTISDSVTKRNIIDNQTIISQNTKHKILNKSYIESLKSLDELLTKKMSLFSPQKSSDITINLSSLLPILTSLDPSNNNKCIFPELFETIFTIFQHFPNIDKNTMRVLKLFSKIFEKNSFKPLEMLSKKVYKFYVIWKNHQILRELKEYNALSIKNIKLRKHVCRKLARDLQKKKISIKESQIMALNIERQVRNEYPDMNLDYIKKCKLLVKAIKNNEVYINNYLA</sequence>
<accession>A0A1R2C2U6</accession>